<dbReference type="Proteomes" id="UP001190700">
    <property type="component" value="Unassembled WGS sequence"/>
</dbReference>
<feature type="region of interest" description="Disordered" evidence="1">
    <location>
        <begin position="238"/>
        <end position="306"/>
    </location>
</feature>
<comment type="caution">
    <text evidence="2">The sequence shown here is derived from an EMBL/GenBank/DDBJ whole genome shotgun (WGS) entry which is preliminary data.</text>
</comment>
<sequence length="336" mass="35641">DCFGPGQQLGHFRGEEWMAPLEAGPPRTRVLGSSPPPAHSAVHESSGGGDAEGRSPDSAHRRAQPSTSPLASSPHHHEHHRHPHDPHLMVQADLAAAPERLPTHRPPPPPPRALMRGLVGEPSAVLQPMEPKQHSPGRLADLVAANSEGVRALSPRSAAAVVTGLEAAVRRLGSPGTQPLRAAAAEGGVRPSQLTQHVDHRQAYEQHTGVPSSNPSVRGQEREGALADLASLVGILKEARGKREHGTPPSYYTRKPLSLSPEQPSPFLQVGDRRSPQQSPQLNNGTLSNVPYSISTPPTSEQGSLLSARVAAVSVELARLRNMVRDRVPALSGSPQ</sequence>
<dbReference type="EMBL" id="LGRX02033747">
    <property type="protein sequence ID" value="KAK3240067.1"/>
    <property type="molecule type" value="Genomic_DNA"/>
</dbReference>
<dbReference type="AlphaFoldDB" id="A0AAE0EU30"/>
<feature type="compositionally biased region" description="Basic and acidic residues" evidence="1">
    <location>
        <begin position="51"/>
        <end position="60"/>
    </location>
</feature>
<protein>
    <submittedName>
        <fullName evidence="2">Uncharacterized protein</fullName>
    </submittedName>
</protein>
<feature type="compositionally biased region" description="Polar residues" evidence="1">
    <location>
        <begin position="276"/>
        <end position="305"/>
    </location>
</feature>
<proteinExistence type="predicted"/>
<evidence type="ECO:0000313" key="2">
    <source>
        <dbReference type="EMBL" id="KAK3240067.1"/>
    </source>
</evidence>
<keyword evidence="3" id="KW-1185">Reference proteome</keyword>
<reference evidence="2 3" key="1">
    <citation type="journal article" date="2015" name="Genome Biol. Evol.">
        <title>Comparative Genomics of a Bacterivorous Green Alga Reveals Evolutionary Causalities and Consequences of Phago-Mixotrophic Mode of Nutrition.</title>
        <authorList>
            <person name="Burns J.A."/>
            <person name="Paasch A."/>
            <person name="Narechania A."/>
            <person name="Kim E."/>
        </authorList>
    </citation>
    <scope>NUCLEOTIDE SEQUENCE [LARGE SCALE GENOMIC DNA]</scope>
    <source>
        <strain evidence="2 3">PLY_AMNH</strain>
    </source>
</reference>
<gene>
    <name evidence="2" type="ORF">CYMTET_50049</name>
</gene>
<evidence type="ECO:0000313" key="3">
    <source>
        <dbReference type="Proteomes" id="UP001190700"/>
    </source>
</evidence>
<feature type="non-terminal residue" evidence="2">
    <location>
        <position position="1"/>
    </location>
</feature>
<organism evidence="2 3">
    <name type="scientific">Cymbomonas tetramitiformis</name>
    <dbReference type="NCBI Taxonomy" id="36881"/>
    <lineage>
        <taxon>Eukaryota</taxon>
        <taxon>Viridiplantae</taxon>
        <taxon>Chlorophyta</taxon>
        <taxon>Pyramimonadophyceae</taxon>
        <taxon>Pyramimonadales</taxon>
        <taxon>Pyramimonadaceae</taxon>
        <taxon>Cymbomonas</taxon>
    </lineage>
</organism>
<accession>A0AAE0EU30</accession>
<evidence type="ECO:0000256" key="1">
    <source>
        <dbReference type="SAM" id="MobiDB-lite"/>
    </source>
</evidence>
<name>A0AAE0EU30_9CHLO</name>
<feature type="region of interest" description="Disordered" evidence="1">
    <location>
        <begin position="1"/>
        <end position="122"/>
    </location>
</feature>
<feature type="compositionally biased region" description="Basic residues" evidence="1">
    <location>
        <begin position="74"/>
        <end position="84"/>
    </location>
</feature>